<feature type="transmembrane region" description="Helical" evidence="7">
    <location>
        <begin position="431"/>
        <end position="454"/>
    </location>
</feature>
<dbReference type="GO" id="GO:0072657">
    <property type="term" value="P:protein localization to membrane"/>
    <property type="evidence" value="ECO:0007669"/>
    <property type="project" value="TreeGrafter"/>
</dbReference>
<dbReference type="EMBL" id="KV453873">
    <property type="protein sequence ID" value="ODV82801.1"/>
    <property type="molecule type" value="Genomic_DNA"/>
</dbReference>
<evidence type="ECO:0000256" key="3">
    <source>
        <dbReference type="ARBA" id="ARBA00022692"/>
    </source>
</evidence>
<keyword evidence="5 7" id="KW-1133">Transmembrane helix</keyword>
<accession>A0A1E4STJ4</accession>
<evidence type="ECO:0000256" key="1">
    <source>
        <dbReference type="ARBA" id="ARBA00004141"/>
    </source>
</evidence>
<feature type="transmembrane region" description="Helical" evidence="7">
    <location>
        <begin position="262"/>
        <end position="284"/>
    </location>
</feature>
<protein>
    <recommendedName>
        <fullName evidence="7">Transmembrane 9 superfamily member</fullName>
    </recommendedName>
</protein>
<dbReference type="GO" id="GO:0007034">
    <property type="term" value="P:vacuolar transport"/>
    <property type="evidence" value="ECO:0007669"/>
    <property type="project" value="TreeGrafter"/>
</dbReference>
<keyword evidence="4 7" id="KW-0732">Signal</keyword>
<feature type="transmembrane region" description="Helical" evidence="7">
    <location>
        <begin position="325"/>
        <end position="351"/>
    </location>
</feature>
<feature type="transmembrane region" description="Helical" evidence="7">
    <location>
        <begin position="483"/>
        <end position="504"/>
    </location>
</feature>
<reference evidence="9" key="1">
    <citation type="submission" date="2016-04" db="EMBL/GenBank/DDBJ databases">
        <title>Comparative genomics of biotechnologically important yeasts.</title>
        <authorList>
            <consortium name="DOE Joint Genome Institute"/>
            <person name="Riley R."/>
            <person name="Haridas S."/>
            <person name="Wolfe K.H."/>
            <person name="Lopes M.R."/>
            <person name="Hittinger C.T."/>
            <person name="Goker M."/>
            <person name="Salamov A."/>
            <person name="Wisecaver J."/>
            <person name="Long T.M."/>
            <person name="Aerts A.L."/>
            <person name="Barry K."/>
            <person name="Choi C."/>
            <person name="Clum A."/>
            <person name="Coughlan A.Y."/>
            <person name="Deshpande S."/>
            <person name="Douglass A.P."/>
            <person name="Hanson S.J."/>
            <person name="Klenk H.-P."/>
            <person name="Labutti K."/>
            <person name="Lapidus A."/>
            <person name="Lindquist E."/>
            <person name="Lipzen A."/>
            <person name="Meier-Kolthoff J.P."/>
            <person name="Ohm R.A."/>
            <person name="Otillar R.P."/>
            <person name="Pangilinan J."/>
            <person name="Peng Y."/>
            <person name="Rokas A."/>
            <person name="Rosa C.A."/>
            <person name="Scheuner C."/>
            <person name="Sibirny A.A."/>
            <person name="Slot J.C."/>
            <person name="Stielow J.B."/>
            <person name="Sun H."/>
            <person name="Kurtzman C.P."/>
            <person name="Blackwell M."/>
            <person name="Grigoriev I.V."/>
            <person name="Jeffries T.W."/>
        </authorList>
    </citation>
    <scope>NUCLEOTIDE SEQUENCE [LARGE SCALE GENOMIC DNA]</scope>
    <source>
        <strain evidence="9">NRRL YB-2248</strain>
    </source>
</reference>
<feature type="transmembrane region" description="Helical" evidence="7">
    <location>
        <begin position="516"/>
        <end position="542"/>
    </location>
</feature>
<proteinExistence type="inferred from homology"/>
<keyword evidence="9" id="KW-1185">Reference proteome</keyword>
<dbReference type="PANTHER" id="PTHR10766:SF111">
    <property type="entry name" value="TRANSMEMBRANE 9 SUPERFAMILY MEMBER 2"/>
    <property type="match status" value="1"/>
</dbReference>
<evidence type="ECO:0000256" key="5">
    <source>
        <dbReference type="ARBA" id="ARBA00022989"/>
    </source>
</evidence>
<dbReference type="PANTHER" id="PTHR10766">
    <property type="entry name" value="TRANSMEMBRANE 9 SUPERFAMILY PROTEIN"/>
    <property type="match status" value="1"/>
</dbReference>
<dbReference type="OrthoDB" id="1666796at2759"/>
<dbReference type="Proteomes" id="UP000094801">
    <property type="component" value="Unassembled WGS sequence"/>
</dbReference>
<feature type="transmembrane region" description="Helical" evidence="7">
    <location>
        <begin position="554"/>
        <end position="571"/>
    </location>
</feature>
<keyword evidence="6 7" id="KW-0472">Membrane</keyword>
<keyword evidence="3 7" id="KW-0812">Transmembrane</keyword>
<feature type="transmembrane region" description="Helical" evidence="7">
    <location>
        <begin position="395"/>
        <end position="419"/>
    </location>
</feature>
<organism evidence="8 9">
    <name type="scientific">[Candida] arabinofermentans NRRL YB-2248</name>
    <dbReference type="NCBI Taxonomy" id="983967"/>
    <lineage>
        <taxon>Eukaryota</taxon>
        <taxon>Fungi</taxon>
        <taxon>Dikarya</taxon>
        <taxon>Ascomycota</taxon>
        <taxon>Saccharomycotina</taxon>
        <taxon>Pichiomycetes</taxon>
        <taxon>Pichiales</taxon>
        <taxon>Pichiaceae</taxon>
        <taxon>Ogataea</taxon>
        <taxon>Ogataea/Candida clade</taxon>
    </lineage>
</organism>
<gene>
    <name evidence="8" type="ORF">CANARDRAFT_25567</name>
</gene>
<evidence type="ECO:0000256" key="4">
    <source>
        <dbReference type="ARBA" id="ARBA00022729"/>
    </source>
</evidence>
<evidence type="ECO:0000256" key="6">
    <source>
        <dbReference type="ARBA" id="ARBA00023136"/>
    </source>
</evidence>
<sequence length="622" mass="70684">MKTCVLSLLLLLTASFTSAFYLPGVAPTSYKAGDTIPLLVNHITPSMKKEDTDSKTYLYSYDYYFRRFHFCQPVDGPEKQSESLGSIIFGDRIFNSPFNIKMLENSTCNQLCSASYTKTDAVFVNRNIRAGFMHNWLIDGLPVAKDTMDMKTQTSFYSSGFNLGYVDEDNVPHLYNHYTLIIEYHERVEGTFRVVGVTVNPESINHGENPSCDSETTEPVNLDQTKESVVTFTYSVYFVPSNTVWATRWDKYLHVYDPKIQWFSLVNFSIIVIFLSIMMSHILVRTLKNDIKKYNEINLDDDVIDEMGWKLVYGDVFRPPKNPMILSVLVGSGFQLLVMAITTCGFALFGLLSPSNRGSLSTVMLILYAVYGSVGSFVSAYIYKFFQGEDFKTNMFLSPILVPGCLFTLFIFFNFFLIYANSSGAVPVGTMFAIVLIWFVISVPLSCIGSLLAYKRPTLTLPVKVNQIPRQIPPQPWYLKTQYMCLIAGIFPFGAIAIEMYFIYNSLWFNRIYYMFGFLFFCLVLMLITTLLVSLLLIYYTLCNENYKWQWKSFFVGGGVSIYIFMHSIFLSKFKLGGLTSVVLYVGYSLIISCGIGMLCGTVGFLGVLFFVLNIYGQIKVD</sequence>
<feature type="chain" id="PRO_5009027764" description="Transmembrane 9 superfamily member" evidence="7">
    <location>
        <begin position="20"/>
        <end position="622"/>
    </location>
</feature>
<dbReference type="GO" id="GO:0000329">
    <property type="term" value="C:fungal-type vacuole membrane"/>
    <property type="evidence" value="ECO:0007669"/>
    <property type="project" value="TreeGrafter"/>
</dbReference>
<dbReference type="GO" id="GO:0005768">
    <property type="term" value="C:endosome"/>
    <property type="evidence" value="ECO:0007669"/>
    <property type="project" value="TreeGrafter"/>
</dbReference>
<dbReference type="AlphaFoldDB" id="A0A1E4STJ4"/>
<evidence type="ECO:0000313" key="9">
    <source>
        <dbReference type="Proteomes" id="UP000094801"/>
    </source>
</evidence>
<evidence type="ECO:0000256" key="7">
    <source>
        <dbReference type="RuleBase" id="RU363079"/>
    </source>
</evidence>
<name>A0A1E4STJ4_9ASCO</name>
<feature type="transmembrane region" description="Helical" evidence="7">
    <location>
        <begin position="363"/>
        <end position="383"/>
    </location>
</feature>
<evidence type="ECO:0000256" key="2">
    <source>
        <dbReference type="ARBA" id="ARBA00005227"/>
    </source>
</evidence>
<feature type="signal peptide" evidence="7">
    <location>
        <begin position="1"/>
        <end position="19"/>
    </location>
</feature>
<dbReference type="Pfam" id="PF02990">
    <property type="entry name" value="EMP70"/>
    <property type="match status" value="1"/>
</dbReference>
<comment type="similarity">
    <text evidence="2 7">Belongs to the nonaspanin (TM9SF) (TC 9.A.2) family.</text>
</comment>
<dbReference type="InterPro" id="IPR004240">
    <property type="entry name" value="EMP70"/>
</dbReference>
<dbReference type="STRING" id="983967.A0A1E4STJ4"/>
<evidence type="ECO:0000313" key="8">
    <source>
        <dbReference type="EMBL" id="ODV82801.1"/>
    </source>
</evidence>
<comment type="subcellular location">
    <subcellularLocation>
        <location evidence="1">Membrane</location>
        <topology evidence="1">Multi-pass membrane protein</topology>
    </subcellularLocation>
</comment>
<feature type="transmembrane region" description="Helical" evidence="7">
    <location>
        <begin position="583"/>
        <end position="616"/>
    </location>
</feature>